<reference evidence="2 3" key="1">
    <citation type="submission" date="2016-10" db="EMBL/GenBank/DDBJ databases">
        <authorList>
            <person name="de Groot N.N."/>
        </authorList>
    </citation>
    <scope>NUCLEOTIDE SEQUENCE [LARGE SCALE GENOMIC DNA]</scope>
    <source>
        <strain evidence="2 3">DSM 15345</strain>
    </source>
</reference>
<sequence length="113" mass="12097">MNTAIDLAAAAETPWGSRSAVLERYAAGVRTLLNWCERNPGSGGAQRCARVLLGCWNGSEHPIDLAGVCDLNDDLRDAAVDVLVGHALTGREAHVFGEEARIKTLASRTPSRR</sequence>
<protein>
    <recommendedName>
        <fullName evidence="1">DUF7673 domain-containing protein</fullName>
    </recommendedName>
</protein>
<gene>
    <name evidence="2" type="ORF">SAMN05444370_1315</name>
</gene>
<dbReference type="InterPro" id="IPR056090">
    <property type="entry name" value="DUF7673"/>
</dbReference>
<dbReference type="Pfam" id="PF24720">
    <property type="entry name" value="DUF7673"/>
    <property type="match status" value="1"/>
</dbReference>
<dbReference type="AlphaFoldDB" id="A0A1H4FZ42"/>
<name>A0A1H4FZ42_9RHOB</name>
<accession>A0A1H4FZ42</accession>
<keyword evidence="3" id="KW-1185">Reference proteome</keyword>
<dbReference type="RefSeq" id="WP_093256388.1">
    <property type="nucleotide sequence ID" value="NZ_FNQM01000031.1"/>
</dbReference>
<feature type="domain" description="DUF7673" evidence="1">
    <location>
        <begin position="28"/>
        <end position="108"/>
    </location>
</feature>
<dbReference type="Proteomes" id="UP000198703">
    <property type="component" value="Unassembled WGS sequence"/>
</dbReference>
<evidence type="ECO:0000259" key="1">
    <source>
        <dbReference type="Pfam" id="PF24720"/>
    </source>
</evidence>
<dbReference type="EMBL" id="FNQM01000031">
    <property type="protein sequence ID" value="SEB02090.1"/>
    <property type="molecule type" value="Genomic_DNA"/>
</dbReference>
<dbReference type="STRING" id="89524.SAMN05444370_1315"/>
<proteinExistence type="predicted"/>
<evidence type="ECO:0000313" key="3">
    <source>
        <dbReference type="Proteomes" id="UP000198703"/>
    </source>
</evidence>
<organism evidence="2 3">
    <name type="scientific">Rubrimonas cliftonensis</name>
    <dbReference type="NCBI Taxonomy" id="89524"/>
    <lineage>
        <taxon>Bacteria</taxon>
        <taxon>Pseudomonadati</taxon>
        <taxon>Pseudomonadota</taxon>
        <taxon>Alphaproteobacteria</taxon>
        <taxon>Rhodobacterales</taxon>
        <taxon>Paracoccaceae</taxon>
        <taxon>Rubrimonas</taxon>
    </lineage>
</organism>
<evidence type="ECO:0000313" key="2">
    <source>
        <dbReference type="EMBL" id="SEB02090.1"/>
    </source>
</evidence>